<evidence type="ECO:0000313" key="1">
    <source>
        <dbReference type="EMBL" id="NBN87984.1"/>
    </source>
</evidence>
<accession>A0A964V4X7</accession>
<dbReference type="AlphaFoldDB" id="A0A964V4X7"/>
<dbReference type="Proteomes" id="UP000713222">
    <property type="component" value="Unassembled WGS sequence"/>
</dbReference>
<dbReference type="EMBL" id="RGET01000032">
    <property type="protein sequence ID" value="NBN87984.1"/>
    <property type="molecule type" value="Genomic_DNA"/>
</dbReference>
<evidence type="ECO:0000313" key="2">
    <source>
        <dbReference type="Proteomes" id="UP000713222"/>
    </source>
</evidence>
<protein>
    <submittedName>
        <fullName evidence="1">Uncharacterized protein</fullName>
    </submittedName>
</protein>
<name>A0A964V4X7_9PROT</name>
<reference evidence="1" key="1">
    <citation type="submission" date="2018-10" db="EMBL/GenBank/DDBJ databases">
        <title>Iterative Subtractive Binning of Freshwater Chronoseries Metagenomes Recovers Nearly Complete Genomes from over Four Hundred Novel Species.</title>
        <authorList>
            <person name="Rodriguez-R L.M."/>
            <person name="Tsementzi D."/>
            <person name="Luo C."/>
            <person name="Konstantinidis K.T."/>
        </authorList>
    </citation>
    <scope>NUCLEOTIDE SEQUENCE</scope>
    <source>
        <strain evidence="1">WB7_6_001</strain>
    </source>
</reference>
<gene>
    <name evidence="1" type="ORF">EBV32_02695</name>
</gene>
<comment type="caution">
    <text evidence="1">The sequence shown here is derived from an EMBL/GenBank/DDBJ whole genome shotgun (WGS) entry which is preliminary data.</text>
</comment>
<proteinExistence type="predicted"/>
<sequence>MAIFTIATPQRLTPAYNPIKFYFAGTNSGNAGYKFIFDIYQSGTANKIAEYRVLPEYGSGYGLIDLSRLLQSKVSFDFEPNNTTVYDAPNSHYQYDVRVGEEYLTVVQYFTPLTNNGGNVQINVVNSFVVGDQINIVQAGPGNPNLEGLQTVIAVGAGYLVVNSPWSLITNAALNGNIYYADGRTTITRNINNILKYYVFNGAIPWTQWPSYLYTDYYLTSPSDKFLTSIPQRNFYATLSQDLWMNAVYGGPGPGTHKIIFYNDAGESFEKSVLATDHVTGNAVGPNNHGTLTPIVGTLPLIKPNTEYYAYYYEHNGAQVTTDYRVYIDRRVRMEEHSIVFLDRYGSWGSFAFTGRAYERGTVTREQFNQDVPGYIDSGAGQWLYYTTDRGYINSYVSVDNTIDLNTDWMNEDMAAYFTELISSPYTYFKVSTYYENCELPASTQYVSCNIVTSSFEKYKQRNKNLIKQSITIKLANNDIVNG</sequence>
<organism evidence="1 2">
    <name type="scientific">Candidatus Fonsibacter lacus</name>
    <dbReference type="NCBI Taxonomy" id="2576439"/>
    <lineage>
        <taxon>Bacteria</taxon>
        <taxon>Pseudomonadati</taxon>
        <taxon>Pseudomonadota</taxon>
        <taxon>Alphaproteobacteria</taxon>
        <taxon>Candidatus Pelagibacterales</taxon>
        <taxon>Candidatus Pelagibacterales incertae sedis</taxon>
        <taxon>Candidatus Fonsibacter</taxon>
    </lineage>
</organism>